<evidence type="ECO:0000256" key="1">
    <source>
        <dbReference type="SAM" id="Phobius"/>
    </source>
</evidence>
<name>S9TYX9_MAGFU</name>
<proteinExistence type="predicted"/>
<evidence type="ECO:0000313" key="3">
    <source>
        <dbReference type="Proteomes" id="UP000015350"/>
    </source>
</evidence>
<dbReference type="RefSeq" id="WP_021130466.1">
    <property type="nucleotide sequence ID" value="NZ_AQPH01000001.1"/>
</dbReference>
<protein>
    <submittedName>
        <fullName evidence="2">Uncharacterized protein</fullName>
    </submittedName>
</protein>
<evidence type="ECO:0000313" key="2">
    <source>
        <dbReference type="EMBL" id="EPY03520.1"/>
    </source>
</evidence>
<dbReference type="EMBL" id="AQPH01000001">
    <property type="protein sequence ID" value="EPY03520.1"/>
    <property type="molecule type" value="Genomic_DNA"/>
</dbReference>
<gene>
    <name evidence="2" type="ORF">K678_00375</name>
</gene>
<reference evidence="2 3" key="1">
    <citation type="submission" date="2013-04" db="EMBL/GenBank/DDBJ databases">
        <authorList>
            <person name="Kuznetsov B."/>
            <person name="Ivanovsky R."/>
        </authorList>
    </citation>
    <scope>NUCLEOTIDE SEQUENCE [LARGE SCALE GENOMIC DNA]</scope>
    <source>
        <strain evidence="2 3">MGU-K5</strain>
    </source>
</reference>
<dbReference type="AlphaFoldDB" id="S9TYX9"/>
<organism evidence="2 3">
    <name type="scientific">Magnetospirillum fulvum MGU-K5</name>
    <dbReference type="NCBI Taxonomy" id="1316936"/>
    <lineage>
        <taxon>Bacteria</taxon>
        <taxon>Pseudomonadati</taxon>
        <taxon>Pseudomonadota</taxon>
        <taxon>Alphaproteobacteria</taxon>
        <taxon>Rhodospirillales</taxon>
        <taxon>Rhodospirillaceae</taxon>
        <taxon>Magnetospirillum</taxon>
    </lineage>
</organism>
<accession>S9TYX9</accession>
<comment type="caution">
    <text evidence="2">The sequence shown here is derived from an EMBL/GenBank/DDBJ whole genome shotgun (WGS) entry which is preliminary data.</text>
</comment>
<keyword evidence="1" id="KW-0812">Transmembrane</keyword>
<sequence length="97" mass="10301">MDDTWRANVDKKLDHLGQVTSEIRVTLAQLPTKRDLTTNTLAGLGLGLALMGIVIGGIIGGLSWIKPDSPPSTPQPIVIQVPQQAVPTPSQLPASKR</sequence>
<keyword evidence="1" id="KW-0472">Membrane</keyword>
<feature type="transmembrane region" description="Helical" evidence="1">
    <location>
        <begin position="41"/>
        <end position="65"/>
    </location>
</feature>
<keyword evidence="1" id="KW-1133">Transmembrane helix</keyword>
<dbReference type="Proteomes" id="UP000015350">
    <property type="component" value="Unassembled WGS sequence"/>
</dbReference>